<dbReference type="EMBL" id="MH713599">
    <property type="protein sequence ID" value="AXY82676.1"/>
    <property type="molecule type" value="Genomic_DNA"/>
</dbReference>
<organism evidence="2 3">
    <name type="scientific">Acinetobacter phage KARL-1</name>
    <dbReference type="NCBI Taxonomy" id="2301662"/>
    <lineage>
        <taxon>Viruses</taxon>
        <taxon>Duplodnaviria</taxon>
        <taxon>Heunggongvirae</taxon>
        <taxon>Uroviricota</taxon>
        <taxon>Caudoviricetes</taxon>
        <taxon>Pantevenvirales</taxon>
        <taxon>Straboviridae</taxon>
        <taxon>Twarogvirinae</taxon>
        <taxon>Lazarusvirus</taxon>
        <taxon>Lazarusvirus karl</taxon>
    </lineage>
</organism>
<protein>
    <recommendedName>
        <fullName evidence="1">DUF4326 domain-containing protein</fullName>
    </recommendedName>
</protein>
<gene>
    <name evidence="2" type="ORF">KARL1_57</name>
</gene>
<dbReference type="Pfam" id="PF14216">
    <property type="entry name" value="DUF4326"/>
    <property type="match status" value="1"/>
</dbReference>
<name>A0A385IIF9_9CAUD</name>
<proteinExistence type="predicted"/>
<evidence type="ECO:0000259" key="1">
    <source>
        <dbReference type="Pfam" id="PF14216"/>
    </source>
</evidence>
<evidence type="ECO:0000313" key="2">
    <source>
        <dbReference type="EMBL" id="AXY82676.1"/>
    </source>
</evidence>
<reference evidence="2 3" key="1">
    <citation type="journal article" date="2018" name="Sci. Rep.">
        <title>Enhanced antibacterial effect of the novel T4-like bacteriophage KARL-1 in combination with antibiotics against multi-drug resistant Acinetobacter baumannii.</title>
        <authorList>
            <person name="Jansen M."/>
            <person name="Wahida A."/>
            <person name="Latz S."/>
            <person name="Kruttgen A."/>
            <person name="Hafner H."/>
            <person name="Buhl E.M."/>
            <person name="Ritter K."/>
            <person name="Horz H.P."/>
        </authorList>
    </citation>
    <scope>NUCLEOTIDE SEQUENCE [LARGE SCALE GENOMIC DNA]</scope>
</reference>
<feature type="domain" description="DUF4326" evidence="1">
    <location>
        <begin position="16"/>
        <end position="93"/>
    </location>
</feature>
<dbReference type="Proteomes" id="UP000277855">
    <property type="component" value="Segment"/>
</dbReference>
<keyword evidence="3" id="KW-1185">Reference proteome</keyword>
<accession>A0A385IIF9</accession>
<evidence type="ECO:0000313" key="3">
    <source>
        <dbReference type="Proteomes" id="UP000277855"/>
    </source>
</evidence>
<dbReference type="InterPro" id="IPR025475">
    <property type="entry name" value="DUF4326"/>
</dbReference>
<sequence length="109" mass="12594">MISDETRLWRSSEVCRVVNKYSSEYDVNIARGTIWGNPYSAKEYGDQAIPLFKEYFANQIRSGKITRNHLEVLRGQRLGCTCKPKPCHGDYIATIVNKLFKDEFSIEDL</sequence>